<dbReference type="AlphaFoldDB" id="A0A8H2WGF2"/>
<dbReference type="InterPro" id="IPR001810">
    <property type="entry name" value="F-box_dom"/>
</dbReference>
<comment type="caution">
    <text evidence="2">The sequence shown here is derived from an EMBL/GenBank/DDBJ whole genome shotgun (WGS) entry which is preliminary data.</text>
</comment>
<reference evidence="2" key="1">
    <citation type="submission" date="2021-01" db="EMBL/GenBank/DDBJ databases">
        <authorList>
            <person name="Kaushik A."/>
        </authorList>
    </citation>
    <scope>NUCLEOTIDE SEQUENCE</scope>
    <source>
        <strain evidence="2">AG1-1A</strain>
    </source>
</reference>
<evidence type="ECO:0000259" key="1">
    <source>
        <dbReference type="Pfam" id="PF12937"/>
    </source>
</evidence>
<proteinExistence type="predicted"/>
<gene>
    <name evidence="2" type="ORF">RDB_LOCUS25179</name>
</gene>
<dbReference type="Gene3D" id="1.20.1280.50">
    <property type="match status" value="1"/>
</dbReference>
<accession>A0A8H2WGF2</accession>
<dbReference type="Proteomes" id="UP000663840">
    <property type="component" value="Unassembled WGS sequence"/>
</dbReference>
<evidence type="ECO:0000313" key="3">
    <source>
        <dbReference type="Proteomes" id="UP000663840"/>
    </source>
</evidence>
<feature type="domain" description="F-box" evidence="1">
    <location>
        <begin position="91"/>
        <end position="151"/>
    </location>
</feature>
<dbReference type="EMBL" id="CAJMWR010000492">
    <property type="protein sequence ID" value="CAE6381409.1"/>
    <property type="molecule type" value="Genomic_DNA"/>
</dbReference>
<sequence>MLITSDDALESAMKRSEEARDLLANALKAYLESCISLETNIYFEHGHKAPTHIISRIDSTLDSLRLTATEQLTRCKATVSRIRNKLVSSIRYLPQEVLSEIFFHVVYSPENNSLSMNQGVKAMYSELCNLMLVCSTWRRLALDHSVLWETIPACDKTLDFEAINTSLQRTGSRGVRLAVVTPWGGTLSRFMNTIVGHTHRIRGLYVEGGNDEDIYAFIRRLVEDHAPLELSQLSLRYTCLQSIERKAESTTSLPESLYSCDFKKLISSLSVLLLDRIQVRWDNTVFTDRLVELAIYRVKLKDSPSSMTEFMLAISSATALRDLRIMRMEVCAQSTEAANTTISSRIDFRNLRTLLLEDLSFNLLELFLLKIAPGTYHSTLVLTDKAVTSLTHYFTFAPTGMDKLVALLSDTQTDTLVLDRGDSVLGPWLDGSGLRKLLSSLPTLKELAIHGWRFDETFCHDLFQPLSSDTEYGTHGFPTVDTLYLTNVNILDLGGFKRIIANISSQAVILGGRSRAGELSMDDLLLNKEFTDWIKCNVPEVRLVSSGVLPPVMRPRGWVN</sequence>
<protein>
    <recommendedName>
        <fullName evidence="1">F-box domain-containing protein</fullName>
    </recommendedName>
</protein>
<evidence type="ECO:0000313" key="2">
    <source>
        <dbReference type="EMBL" id="CAE6381409.1"/>
    </source>
</evidence>
<name>A0A8H2WGF2_9AGAM</name>
<dbReference type="Pfam" id="PF12937">
    <property type="entry name" value="F-box-like"/>
    <property type="match status" value="1"/>
</dbReference>
<organism evidence="2 3">
    <name type="scientific">Rhizoctonia solani</name>
    <dbReference type="NCBI Taxonomy" id="456999"/>
    <lineage>
        <taxon>Eukaryota</taxon>
        <taxon>Fungi</taxon>
        <taxon>Dikarya</taxon>
        <taxon>Basidiomycota</taxon>
        <taxon>Agaricomycotina</taxon>
        <taxon>Agaricomycetes</taxon>
        <taxon>Cantharellales</taxon>
        <taxon>Ceratobasidiaceae</taxon>
        <taxon>Rhizoctonia</taxon>
    </lineage>
</organism>